<dbReference type="EMBL" id="VOQF01000002">
    <property type="protein sequence ID" value="TXC92385.1"/>
    <property type="molecule type" value="Genomic_DNA"/>
</dbReference>
<dbReference type="AlphaFoldDB" id="A0A5C6W4T0"/>
<dbReference type="Proteomes" id="UP000321363">
    <property type="component" value="Unassembled WGS sequence"/>
</dbReference>
<sequence>MNLLYSFVIYALIISSLTMILTFLVTNSQYSKDLKPYEWELFIIQLHQEMKNSVNWTVNNNELLFENKQGQLISISKYNQLIRRQVYGMGHEILLMKIGTLNFEQQQEGIKMTVSSQAGKEYTHTFRSYKDLSR</sequence>
<accession>A0A5C6W4T0</accession>
<evidence type="ECO:0008006" key="4">
    <source>
        <dbReference type="Google" id="ProtNLM"/>
    </source>
</evidence>
<name>A0A5C6W4T0_9BACI</name>
<protein>
    <recommendedName>
        <fullName evidence="4">Competence protein ComGF</fullName>
    </recommendedName>
</protein>
<keyword evidence="3" id="KW-1185">Reference proteome</keyword>
<dbReference type="NCBIfam" id="NF041002">
    <property type="entry name" value="pilin_ComGF"/>
    <property type="match status" value="1"/>
</dbReference>
<evidence type="ECO:0000313" key="3">
    <source>
        <dbReference type="Proteomes" id="UP000321363"/>
    </source>
</evidence>
<dbReference type="OrthoDB" id="2361316at2"/>
<organism evidence="2 3">
    <name type="scientific">Metabacillus litoralis</name>
    <dbReference type="NCBI Taxonomy" id="152268"/>
    <lineage>
        <taxon>Bacteria</taxon>
        <taxon>Bacillati</taxon>
        <taxon>Bacillota</taxon>
        <taxon>Bacilli</taxon>
        <taxon>Bacillales</taxon>
        <taxon>Bacillaceae</taxon>
        <taxon>Metabacillus</taxon>
    </lineage>
</organism>
<feature type="transmembrane region" description="Helical" evidence="1">
    <location>
        <begin position="6"/>
        <end position="25"/>
    </location>
</feature>
<dbReference type="InterPro" id="IPR016977">
    <property type="entry name" value="ComGF"/>
</dbReference>
<keyword evidence="1" id="KW-0472">Membrane</keyword>
<proteinExistence type="predicted"/>
<reference evidence="2 3" key="1">
    <citation type="journal article" date="2005" name="Int. J. Syst. Evol. Microbiol.">
        <title>Bacillus litoralis sp. nov., isolated from a tidal flat of the Yellow Sea in Korea.</title>
        <authorList>
            <person name="Yoon J.H."/>
            <person name="Oh T.K."/>
        </authorList>
    </citation>
    <scope>NUCLEOTIDE SEQUENCE [LARGE SCALE GENOMIC DNA]</scope>
    <source>
        <strain evidence="2 3">SW-211</strain>
    </source>
</reference>
<comment type="caution">
    <text evidence="2">The sequence shown here is derived from an EMBL/GenBank/DDBJ whole genome shotgun (WGS) entry which is preliminary data.</text>
</comment>
<gene>
    <name evidence="2" type="ORF">FS935_04855</name>
</gene>
<evidence type="ECO:0000313" key="2">
    <source>
        <dbReference type="EMBL" id="TXC92385.1"/>
    </source>
</evidence>
<evidence type="ECO:0000256" key="1">
    <source>
        <dbReference type="SAM" id="Phobius"/>
    </source>
</evidence>
<keyword evidence="1" id="KW-0812">Transmembrane</keyword>
<keyword evidence="1" id="KW-1133">Transmembrane helix</keyword>
<dbReference type="Pfam" id="PF15980">
    <property type="entry name" value="ComGF"/>
    <property type="match status" value="1"/>
</dbReference>